<organism evidence="5 6">
    <name type="scientific">Saccharomonospora azurea NA-128</name>
    <dbReference type="NCBI Taxonomy" id="882081"/>
    <lineage>
        <taxon>Bacteria</taxon>
        <taxon>Bacillati</taxon>
        <taxon>Actinomycetota</taxon>
        <taxon>Actinomycetes</taxon>
        <taxon>Pseudonocardiales</taxon>
        <taxon>Pseudonocardiaceae</taxon>
        <taxon>Saccharomonospora</taxon>
    </lineage>
</organism>
<gene>
    <name evidence="5" type="ORF">SacazDRAFT_00494</name>
</gene>
<reference evidence="5 6" key="1">
    <citation type="journal article" date="2012" name="Stand. Genomic Sci.">
        <title>Genome sequence of the soil bacterium Saccharomonospora azurea type strain (NA-128(T)).</title>
        <authorList>
            <person name="Klenk H.P."/>
            <person name="Held B."/>
            <person name="Lucas S."/>
            <person name="Lapidus A."/>
            <person name="Copeland A."/>
            <person name="Hammon N."/>
            <person name="Pitluck S."/>
            <person name="Goodwin L.A."/>
            <person name="Han C."/>
            <person name="Tapia R."/>
            <person name="Brambilla E.M."/>
            <person name="Potter G."/>
            <person name="Land M."/>
            <person name="Ivanova N."/>
            <person name="Rohde M."/>
            <person name="Goker M."/>
            <person name="Detter J.C."/>
            <person name="Kyrpides N.C."/>
            <person name="Woyke T."/>
        </authorList>
    </citation>
    <scope>NUCLEOTIDE SEQUENCE [LARGE SCALE GENOMIC DNA]</scope>
    <source>
        <strain evidence="5 6">NA-128</strain>
    </source>
</reference>
<protein>
    <submittedName>
        <fullName evidence="5">ABC-type multidrug transport system, ATPase component</fullName>
    </submittedName>
</protein>
<dbReference type="AlphaFoldDB" id="H8G971"/>
<dbReference type="GO" id="GO:0016887">
    <property type="term" value="F:ATP hydrolysis activity"/>
    <property type="evidence" value="ECO:0007669"/>
    <property type="project" value="InterPro"/>
</dbReference>
<evidence type="ECO:0000313" key="5">
    <source>
        <dbReference type="EMBL" id="EHY87456.1"/>
    </source>
</evidence>
<keyword evidence="3" id="KW-0067">ATP-binding</keyword>
<dbReference type="EMBL" id="CM001466">
    <property type="protein sequence ID" value="EHY87456.1"/>
    <property type="molecule type" value="Genomic_DNA"/>
</dbReference>
<dbReference type="PROSITE" id="PS00211">
    <property type="entry name" value="ABC_TRANSPORTER_1"/>
    <property type="match status" value="1"/>
</dbReference>
<sequence>MPKLLTDDEAVVSLVDISVDVDRVPVLRGLDLTVRRGESVGFIGANGSGKTTLLRVLATLLPPTRGKGRVLGATLGSPACAAVRPRIALVGHAPALYPQLSLRENLHFVARLTGHRDGEADEALELVGLGGAADRWAEVCSQGMQRRAELARVLLTEPALLLLDEAHAGLDTASAGLVEAVVGRVRARGGAAVVVSHDHPRLLDVADRVVKIADGQATPVQPGPVVA</sequence>
<dbReference type="PANTHER" id="PTHR42939">
    <property type="entry name" value="ABC TRANSPORTER ATP-BINDING PROTEIN ALBC-RELATED"/>
    <property type="match status" value="1"/>
</dbReference>
<dbReference type="InterPro" id="IPR027417">
    <property type="entry name" value="P-loop_NTPase"/>
</dbReference>
<dbReference type="InterPro" id="IPR003593">
    <property type="entry name" value="AAA+_ATPase"/>
</dbReference>
<feature type="domain" description="ABC transporter" evidence="4">
    <location>
        <begin position="12"/>
        <end position="227"/>
    </location>
</feature>
<evidence type="ECO:0000256" key="3">
    <source>
        <dbReference type="ARBA" id="ARBA00022840"/>
    </source>
</evidence>
<keyword evidence="2" id="KW-0547">Nucleotide-binding</keyword>
<name>H8G971_9PSEU</name>
<keyword evidence="6" id="KW-1185">Reference proteome</keyword>
<dbReference type="Proteomes" id="UP000004705">
    <property type="component" value="Chromosome"/>
</dbReference>
<accession>H8G971</accession>
<keyword evidence="1" id="KW-0813">Transport</keyword>
<dbReference type="GO" id="GO:0005524">
    <property type="term" value="F:ATP binding"/>
    <property type="evidence" value="ECO:0007669"/>
    <property type="project" value="UniProtKB-KW"/>
</dbReference>
<dbReference type="OrthoDB" id="3555796at2"/>
<evidence type="ECO:0000259" key="4">
    <source>
        <dbReference type="PROSITE" id="PS50893"/>
    </source>
</evidence>
<dbReference type="SMART" id="SM00382">
    <property type="entry name" value="AAA"/>
    <property type="match status" value="1"/>
</dbReference>
<dbReference type="PANTHER" id="PTHR42939:SF1">
    <property type="entry name" value="ABC TRANSPORTER ATP-BINDING PROTEIN ALBC-RELATED"/>
    <property type="match status" value="1"/>
</dbReference>
<dbReference type="SUPFAM" id="SSF52540">
    <property type="entry name" value="P-loop containing nucleoside triphosphate hydrolases"/>
    <property type="match status" value="1"/>
</dbReference>
<dbReference type="RefSeq" id="WP_005438278.1">
    <property type="nucleotide sequence ID" value="NZ_CM001466.1"/>
</dbReference>
<proteinExistence type="predicted"/>
<evidence type="ECO:0000256" key="2">
    <source>
        <dbReference type="ARBA" id="ARBA00022741"/>
    </source>
</evidence>
<evidence type="ECO:0000313" key="6">
    <source>
        <dbReference type="Proteomes" id="UP000004705"/>
    </source>
</evidence>
<dbReference type="InterPro" id="IPR017871">
    <property type="entry name" value="ABC_transporter-like_CS"/>
</dbReference>
<dbReference type="Pfam" id="PF00005">
    <property type="entry name" value="ABC_tran"/>
    <property type="match status" value="1"/>
</dbReference>
<dbReference type="InterPro" id="IPR003439">
    <property type="entry name" value="ABC_transporter-like_ATP-bd"/>
</dbReference>
<dbReference type="InterPro" id="IPR051782">
    <property type="entry name" value="ABC_Transporter_VariousFunc"/>
</dbReference>
<dbReference type="PROSITE" id="PS50893">
    <property type="entry name" value="ABC_TRANSPORTER_2"/>
    <property type="match status" value="1"/>
</dbReference>
<dbReference type="HOGENOM" id="CLU_000604_1_2_11"/>
<evidence type="ECO:0000256" key="1">
    <source>
        <dbReference type="ARBA" id="ARBA00022448"/>
    </source>
</evidence>
<dbReference type="Gene3D" id="3.40.50.300">
    <property type="entry name" value="P-loop containing nucleotide triphosphate hydrolases"/>
    <property type="match status" value="1"/>
</dbReference>